<evidence type="ECO:0000256" key="1">
    <source>
        <dbReference type="ARBA" id="ARBA00010531"/>
    </source>
</evidence>
<dbReference type="Pfam" id="PF00687">
    <property type="entry name" value="Ribosomal_L1"/>
    <property type="match status" value="1"/>
</dbReference>
<dbReference type="Gene3D" id="3.40.50.790">
    <property type="match status" value="1"/>
</dbReference>
<dbReference type="GO" id="GO:1990904">
    <property type="term" value="C:ribonucleoprotein complex"/>
    <property type="evidence" value="ECO:0007669"/>
    <property type="project" value="UniProtKB-KW"/>
</dbReference>
<dbReference type="EMBL" id="JAVEPI010000002">
    <property type="protein sequence ID" value="KAK1443184.1"/>
    <property type="molecule type" value="Genomic_DNA"/>
</dbReference>
<reference evidence="5" key="1">
    <citation type="submission" date="2023-08" db="EMBL/GenBank/DDBJ databases">
        <title>Draft sequence of the Babesia gibsoni genome.</title>
        <authorList>
            <person name="Yamagishi J.Y."/>
            <person name="Xuan X.X."/>
        </authorList>
    </citation>
    <scope>NUCLEOTIDE SEQUENCE</scope>
    <source>
        <strain evidence="5">Azabu</strain>
    </source>
</reference>
<dbReference type="InterPro" id="IPR023674">
    <property type="entry name" value="Ribosomal_uL1-like"/>
</dbReference>
<evidence type="ECO:0000256" key="3">
    <source>
        <dbReference type="ARBA" id="ARBA00023274"/>
    </source>
</evidence>
<gene>
    <name evidence="5" type="ORF">BgAZ_200600</name>
</gene>
<evidence type="ECO:0000313" key="5">
    <source>
        <dbReference type="EMBL" id="KAK1443184.1"/>
    </source>
</evidence>
<keyword evidence="6" id="KW-1185">Reference proteome</keyword>
<evidence type="ECO:0000313" key="6">
    <source>
        <dbReference type="Proteomes" id="UP001230268"/>
    </source>
</evidence>
<keyword evidence="2 5" id="KW-0689">Ribosomal protein</keyword>
<accession>A0AAD8LLS2</accession>
<dbReference type="GO" id="GO:0005840">
    <property type="term" value="C:ribosome"/>
    <property type="evidence" value="ECO:0007669"/>
    <property type="project" value="UniProtKB-KW"/>
</dbReference>
<dbReference type="PANTHER" id="PTHR36427:SF3">
    <property type="entry name" value="LARGE RIBOSOMAL SUBUNIT PROTEIN UL1M"/>
    <property type="match status" value="1"/>
</dbReference>
<keyword evidence="4" id="KW-0732">Signal</keyword>
<keyword evidence="3" id="KW-0687">Ribonucleoprotein</keyword>
<sequence>MVTGVIRTGVRLIALLVNCIWLCSHTQTARNIGCDAYVQRPRFGLVKFYQRNTDHCLDTEKPKEVCPFRTFAGAAQSRPGRKAKKGAITGTLEEREALIEKSRRLGISQEDIEEYVQEYVVVKKKSPVVDESADVVEADGTATKEEKRLPKRLQKKIELLPEKGVEYSLDEAIDRIKLISGVRFTEGIDVALRVPLTKKKIRATAGQYARLITIPYPSLKSKRCRIAVFAKPEICQQIRELNPTKIAYLGGTELIEEIKASQEYPKVNFVLSDLATFHKLSVIGRLLGRKGLMPSLTNGTCIQHTEELLDVIQQIENRNTFILRADRAGDVKCNFADVTMPKDQIRENLLEIVKYLRLNKPPFAAAQLFSAAYVSSSMGPSFKISLKDLGFRTRAKKRKWY</sequence>
<feature type="chain" id="PRO_5041996933" evidence="4">
    <location>
        <begin position="29"/>
        <end position="401"/>
    </location>
</feature>
<name>A0AAD8LLS2_BABGI</name>
<dbReference type="InterPro" id="IPR028364">
    <property type="entry name" value="Ribosomal_uL1/biogenesis"/>
</dbReference>
<proteinExistence type="inferred from homology"/>
<comment type="caution">
    <text evidence="5">The sequence shown here is derived from an EMBL/GenBank/DDBJ whole genome shotgun (WGS) entry which is preliminary data.</text>
</comment>
<feature type="signal peptide" evidence="4">
    <location>
        <begin position="1"/>
        <end position="28"/>
    </location>
</feature>
<dbReference type="SUPFAM" id="SSF56808">
    <property type="entry name" value="Ribosomal protein L1"/>
    <property type="match status" value="1"/>
</dbReference>
<dbReference type="InterPro" id="IPR016095">
    <property type="entry name" value="Ribosomal_uL1_3-a/b-sand"/>
</dbReference>
<protein>
    <submittedName>
        <fullName evidence="5">54S ribosomal protein L1</fullName>
    </submittedName>
</protein>
<dbReference type="Proteomes" id="UP001230268">
    <property type="component" value="Unassembled WGS sequence"/>
</dbReference>
<dbReference type="PANTHER" id="PTHR36427">
    <property type="entry name" value="54S RIBOSOMAL PROTEIN L1, MITOCHONDRIAL"/>
    <property type="match status" value="1"/>
</dbReference>
<organism evidence="5 6">
    <name type="scientific">Babesia gibsoni</name>
    <dbReference type="NCBI Taxonomy" id="33632"/>
    <lineage>
        <taxon>Eukaryota</taxon>
        <taxon>Sar</taxon>
        <taxon>Alveolata</taxon>
        <taxon>Apicomplexa</taxon>
        <taxon>Aconoidasida</taxon>
        <taxon>Piroplasmida</taxon>
        <taxon>Babesiidae</taxon>
        <taxon>Babesia</taxon>
    </lineage>
</organism>
<dbReference type="AlphaFoldDB" id="A0AAD8LLS2"/>
<dbReference type="Gene3D" id="3.30.190.20">
    <property type="match status" value="1"/>
</dbReference>
<evidence type="ECO:0000256" key="2">
    <source>
        <dbReference type="ARBA" id="ARBA00022980"/>
    </source>
</evidence>
<comment type="similarity">
    <text evidence="1">Belongs to the universal ribosomal protein uL1 family.</text>
</comment>
<evidence type="ECO:0000256" key="4">
    <source>
        <dbReference type="SAM" id="SignalP"/>
    </source>
</evidence>